<dbReference type="Proteomes" id="UP001283341">
    <property type="component" value="Unassembled WGS sequence"/>
</dbReference>
<evidence type="ECO:0000313" key="8">
    <source>
        <dbReference type="EMBL" id="KAK3322288.1"/>
    </source>
</evidence>
<dbReference type="EMBL" id="JAUEDM010000003">
    <property type="protein sequence ID" value="KAK3322288.1"/>
    <property type="molecule type" value="Genomic_DNA"/>
</dbReference>
<feature type="binding site" evidence="5">
    <location>
        <position position="322"/>
    </location>
    <ligand>
        <name>S-adenosyl-L-methionine</name>
        <dbReference type="ChEBI" id="CHEBI:59789"/>
    </ligand>
</feature>
<dbReference type="PROSITE" id="PS51686">
    <property type="entry name" value="SAM_MT_RSMB_NOP"/>
    <property type="match status" value="1"/>
</dbReference>
<feature type="binding site" evidence="5">
    <location>
        <position position="293"/>
    </location>
    <ligand>
        <name>S-adenosyl-L-methionine</name>
        <dbReference type="ChEBI" id="CHEBI:59789"/>
    </ligand>
</feature>
<keyword evidence="9" id="KW-1185">Reference proteome</keyword>
<sequence>MSLYHETAAILTGSSPSSPSTQPHSQIGGSFKSRIFGSKDGSLKSPPAQIYALALESCKWSAVLKEVVENAQLLQAERKLTPALSILLVHDFLVSKGGIALPASHGLRAAIERHKARLTSEFTRARLRRRCATLAELRDQIEAEYLVSSGIAAHPRWVRVNTLKSSVDEQLETTFKDFEVVPAVSDVISGTQMRKVICLDGNVPNLIAVSPLSGVDCTKTEAYKAGKIILQDKASCFPAYLLDPRPTDERGDVIDACAAPGNKTTHLAAILHERSSPQDDGRTLGRNRVFAFEKDRFRAQTLEKMVKIAGSDGFTVINRGVDFLKVDPKAEEYKNVGALLLDPSCSGSGIVGRDEMPELHLPSSATTAKVGGGQKNDNKKGGNKQQQGKRKRDSEDDDEDSSSNSKKKLAAGQTTTTTELIDDDGTTTLVSSDQELKDRISALAGFQLTLLCHAFSFPAAKRISYSTCSIYAGENEHVVMKALQSDIAKKRGWRILKREEQVAGMREWPVRGAVEACEGDDAEEIADGCVRAYRDDGRGVMGFFVAGFVRDDDKTAEGEADNGGPFVRDELGRIVRDENGIPTLKATGEKAFDLDEMDDRESSAEYYIGKVGDAHDGEEGPFVRDEEGRIVRDAQGMPSLKPGPMMERRKKKKQKKKKAAAAAAAADGSGVPAAGFEDDGADDEWDGFED</sequence>
<evidence type="ECO:0000256" key="2">
    <source>
        <dbReference type="ARBA" id="ARBA00022679"/>
    </source>
</evidence>
<keyword evidence="1 5" id="KW-0489">Methyltransferase</keyword>
<evidence type="ECO:0000313" key="9">
    <source>
        <dbReference type="Proteomes" id="UP001283341"/>
    </source>
</evidence>
<feature type="compositionally biased region" description="Basic residues" evidence="6">
    <location>
        <begin position="648"/>
        <end position="659"/>
    </location>
</feature>
<dbReference type="FunFam" id="3.30.70.1170:FF:000006">
    <property type="entry name" value="NOL1/NOP2/Sun domain family protein"/>
    <property type="match status" value="1"/>
</dbReference>
<gene>
    <name evidence="8" type="ORF">B0H66DRAFT_197627</name>
</gene>
<dbReference type="Gene3D" id="3.30.70.1170">
    <property type="entry name" value="Sun protein, domain 3"/>
    <property type="match status" value="1"/>
</dbReference>
<evidence type="ECO:0000256" key="5">
    <source>
        <dbReference type="PROSITE-ProRule" id="PRU01023"/>
    </source>
</evidence>
<feature type="domain" description="SAM-dependent MTase RsmB/NOP-type" evidence="7">
    <location>
        <begin position="146"/>
        <end position="551"/>
    </location>
</feature>
<dbReference type="Pfam" id="PF21148">
    <property type="entry name" value="NSUN5_fdxn-like"/>
    <property type="match status" value="1"/>
</dbReference>
<dbReference type="PANTHER" id="PTHR22807:SF4">
    <property type="entry name" value="28S RRNA (CYTOSINE-C(5))-METHYLTRANSFERASE"/>
    <property type="match status" value="1"/>
</dbReference>
<feature type="binding site" evidence="5">
    <location>
        <position position="342"/>
    </location>
    <ligand>
        <name>S-adenosyl-L-methionine</name>
        <dbReference type="ChEBI" id="CHEBI:59789"/>
    </ligand>
</feature>
<evidence type="ECO:0000256" key="3">
    <source>
        <dbReference type="ARBA" id="ARBA00022691"/>
    </source>
</evidence>
<keyword evidence="4 5" id="KW-0694">RNA-binding</keyword>
<dbReference type="PRINTS" id="PR02008">
    <property type="entry name" value="RCMTFAMILY"/>
</dbReference>
<name>A0AAE0IBV3_9PEZI</name>
<dbReference type="InterPro" id="IPR023267">
    <property type="entry name" value="RCMT"/>
</dbReference>
<evidence type="ECO:0000256" key="1">
    <source>
        <dbReference type="ARBA" id="ARBA00022603"/>
    </source>
</evidence>
<feature type="region of interest" description="Disordered" evidence="6">
    <location>
        <begin position="363"/>
        <end position="420"/>
    </location>
</feature>
<keyword evidence="2 5" id="KW-0808">Transferase</keyword>
<dbReference type="GO" id="GO:0005730">
    <property type="term" value="C:nucleolus"/>
    <property type="evidence" value="ECO:0007669"/>
    <property type="project" value="TreeGrafter"/>
</dbReference>
<dbReference type="InterPro" id="IPR001678">
    <property type="entry name" value="MeTrfase_RsmB-F_NOP2_dom"/>
</dbReference>
<reference evidence="8" key="2">
    <citation type="submission" date="2023-06" db="EMBL/GenBank/DDBJ databases">
        <authorList>
            <consortium name="Lawrence Berkeley National Laboratory"/>
            <person name="Haridas S."/>
            <person name="Hensen N."/>
            <person name="Bonometti L."/>
            <person name="Westerberg I."/>
            <person name="Brannstrom I.O."/>
            <person name="Guillou S."/>
            <person name="Cros-Aarteil S."/>
            <person name="Calhoun S."/>
            <person name="Kuo A."/>
            <person name="Mondo S."/>
            <person name="Pangilinan J."/>
            <person name="Riley R."/>
            <person name="Labutti K."/>
            <person name="Andreopoulos B."/>
            <person name="Lipzen A."/>
            <person name="Chen C."/>
            <person name="Yanf M."/>
            <person name="Daum C."/>
            <person name="Ng V."/>
            <person name="Clum A."/>
            <person name="Steindorff A."/>
            <person name="Ohm R."/>
            <person name="Martin F."/>
            <person name="Silar P."/>
            <person name="Natvig D."/>
            <person name="Lalanne C."/>
            <person name="Gautier V."/>
            <person name="Ament-Velasquez S.L."/>
            <person name="Kruys A."/>
            <person name="Hutchinson M.I."/>
            <person name="Powell A.J."/>
            <person name="Barry K."/>
            <person name="Miller A.N."/>
            <person name="Grigoriev I.V."/>
            <person name="Debuchy R."/>
            <person name="Gladieux P."/>
            <person name="Thoren M.H."/>
            <person name="Johannesson H."/>
        </authorList>
    </citation>
    <scope>NUCLEOTIDE SEQUENCE</scope>
    <source>
        <strain evidence="8">CBS 118394</strain>
    </source>
</reference>
<feature type="active site" description="Nucleophile" evidence="5">
    <location>
        <position position="468"/>
    </location>
</feature>
<dbReference type="PANTHER" id="PTHR22807">
    <property type="entry name" value="NOP2 YEAST -RELATED NOL1/NOP2/FMU SUN DOMAIN-CONTAINING"/>
    <property type="match status" value="1"/>
</dbReference>
<protein>
    <submittedName>
        <fullName evidence="8">S-adenosyl-L-methionine-dependent methyltransferase</fullName>
    </submittedName>
</protein>
<organism evidence="8 9">
    <name type="scientific">Apodospora peruviana</name>
    <dbReference type="NCBI Taxonomy" id="516989"/>
    <lineage>
        <taxon>Eukaryota</taxon>
        <taxon>Fungi</taxon>
        <taxon>Dikarya</taxon>
        <taxon>Ascomycota</taxon>
        <taxon>Pezizomycotina</taxon>
        <taxon>Sordariomycetes</taxon>
        <taxon>Sordariomycetidae</taxon>
        <taxon>Sordariales</taxon>
        <taxon>Lasiosphaeriaceae</taxon>
        <taxon>Apodospora</taxon>
    </lineage>
</organism>
<dbReference type="InterPro" id="IPR049561">
    <property type="entry name" value="NSUN5_7_fdxn-like"/>
</dbReference>
<dbReference type="InterPro" id="IPR049560">
    <property type="entry name" value="MeTrfase_RsmB-F_NOP2_cat"/>
</dbReference>
<dbReference type="InterPro" id="IPR029063">
    <property type="entry name" value="SAM-dependent_MTases_sf"/>
</dbReference>
<feature type="binding site" evidence="5">
    <location>
        <begin position="257"/>
        <end position="263"/>
    </location>
    <ligand>
        <name>S-adenosyl-L-methionine</name>
        <dbReference type="ChEBI" id="CHEBI:59789"/>
    </ligand>
</feature>
<evidence type="ECO:0000259" key="7">
    <source>
        <dbReference type="PROSITE" id="PS51686"/>
    </source>
</evidence>
<reference evidence="8" key="1">
    <citation type="journal article" date="2023" name="Mol. Phylogenet. Evol.">
        <title>Genome-scale phylogeny and comparative genomics of the fungal order Sordariales.</title>
        <authorList>
            <person name="Hensen N."/>
            <person name="Bonometti L."/>
            <person name="Westerberg I."/>
            <person name="Brannstrom I.O."/>
            <person name="Guillou S."/>
            <person name="Cros-Aarteil S."/>
            <person name="Calhoun S."/>
            <person name="Haridas S."/>
            <person name="Kuo A."/>
            <person name="Mondo S."/>
            <person name="Pangilinan J."/>
            <person name="Riley R."/>
            <person name="LaButti K."/>
            <person name="Andreopoulos B."/>
            <person name="Lipzen A."/>
            <person name="Chen C."/>
            <person name="Yan M."/>
            <person name="Daum C."/>
            <person name="Ng V."/>
            <person name="Clum A."/>
            <person name="Steindorff A."/>
            <person name="Ohm R.A."/>
            <person name="Martin F."/>
            <person name="Silar P."/>
            <person name="Natvig D.O."/>
            <person name="Lalanne C."/>
            <person name="Gautier V."/>
            <person name="Ament-Velasquez S.L."/>
            <person name="Kruys A."/>
            <person name="Hutchinson M.I."/>
            <person name="Powell A.J."/>
            <person name="Barry K."/>
            <person name="Miller A.N."/>
            <person name="Grigoriev I.V."/>
            <person name="Debuchy R."/>
            <person name="Gladieux P."/>
            <person name="Hiltunen Thoren M."/>
            <person name="Johannesson H."/>
        </authorList>
    </citation>
    <scope>NUCLEOTIDE SEQUENCE</scope>
    <source>
        <strain evidence="8">CBS 118394</strain>
    </source>
</reference>
<evidence type="ECO:0000256" key="6">
    <source>
        <dbReference type="SAM" id="MobiDB-lite"/>
    </source>
</evidence>
<dbReference type="AlphaFoldDB" id="A0AAE0IBV3"/>
<accession>A0AAE0IBV3</accession>
<keyword evidence="3 5" id="KW-0949">S-adenosyl-L-methionine</keyword>
<dbReference type="GO" id="GO:0008173">
    <property type="term" value="F:RNA methyltransferase activity"/>
    <property type="evidence" value="ECO:0007669"/>
    <property type="project" value="InterPro"/>
</dbReference>
<feature type="region of interest" description="Disordered" evidence="6">
    <location>
        <begin position="633"/>
        <end position="690"/>
    </location>
</feature>
<dbReference type="Pfam" id="PF01189">
    <property type="entry name" value="Methyltr_RsmB-F"/>
    <property type="match status" value="1"/>
</dbReference>
<dbReference type="Gene3D" id="3.40.50.150">
    <property type="entry name" value="Vaccinia Virus protein VP39"/>
    <property type="match status" value="1"/>
</dbReference>
<comment type="caution">
    <text evidence="8">The sequence shown here is derived from an EMBL/GenBank/DDBJ whole genome shotgun (WGS) entry which is preliminary data.</text>
</comment>
<feature type="compositionally biased region" description="Acidic residues" evidence="6">
    <location>
        <begin position="676"/>
        <end position="690"/>
    </location>
</feature>
<proteinExistence type="inferred from homology"/>
<dbReference type="Pfam" id="PF21153">
    <property type="entry name" value="NSUN5_N"/>
    <property type="match status" value="1"/>
</dbReference>
<evidence type="ECO:0000256" key="4">
    <source>
        <dbReference type="ARBA" id="ARBA00022884"/>
    </source>
</evidence>
<dbReference type="InterPro" id="IPR048889">
    <property type="entry name" value="NSUN5_RCM1_N"/>
</dbReference>
<dbReference type="GO" id="GO:0003723">
    <property type="term" value="F:RNA binding"/>
    <property type="evidence" value="ECO:0007669"/>
    <property type="project" value="UniProtKB-UniRule"/>
</dbReference>
<dbReference type="SUPFAM" id="SSF53335">
    <property type="entry name" value="S-adenosyl-L-methionine-dependent methyltransferases"/>
    <property type="match status" value="1"/>
</dbReference>
<dbReference type="GO" id="GO:0070475">
    <property type="term" value="P:rRNA base methylation"/>
    <property type="evidence" value="ECO:0007669"/>
    <property type="project" value="TreeGrafter"/>
</dbReference>
<comment type="similarity">
    <text evidence="5">Belongs to the class I-like SAM-binding methyltransferase superfamily. RsmB/NOP family.</text>
</comment>